<dbReference type="Proteomes" id="UP000245523">
    <property type="component" value="Unassembled WGS sequence"/>
</dbReference>
<accession>A0ABX5LKY9</accession>
<evidence type="ECO:0000313" key="2">
    <source>
        <dbReference type="EMBL" id="PWK99154.1"/>
    </source>
</evidence>
<evidence type="ECO:0000256" key="1">
    <source>
        <dbReference type="SAM" id="MobiDB-lite"/>
    </source>
</evidence>
<dbReference type="EMBL" id="QGHD01000013">
    <property type="protein sequence ID" value="PWK99154.1"/>
    <property type="molecule type" value="Genomic_DNA"/>
</dbReference>
<evidence type="ECO:0000313" key="3">
    <source>
        <dbReference type="Proteomes" id="UP000245523"/>
    </source>
</evidence>
<feature type="compositionally biased region" description="Basic and acidic residues" evidence="1">
    <location>
        <begin position="23"/>
        <end position="32"/>
    </location>
</feature>
<gene>
    <name evidence="2" type="ORF">B0H50_1131</name>
</gene>
<sequence>SPRKMLREGCVRCQGPSRRHHRVQETAEEREGTSSQVEAGRVRGSAYPQALAAAYEQHGTERLRSRRDLQAQMADRVALQAAEAEFPPALLLRRKRQRDRDANLGRDDCELVGKTGQGASESHVELFESSLATPSRAWILLRPCSVPRKSRTGCCKLFCRGPFTTRPAPAKSCLGDPQNAKAPLSVEIGAYSAYCAYVGTFTGQQ</sequence>
<organism evidence="2 3">
    <name type="scientific">Hallerella porci</name>
    <dbReference type="NCBI Taxonomy" id="1945871"/>
    <lineage>
        <taxon>Bacteria</taxon>
        <taxon>Pseudomonadati</taxon>
        <taxon>Fibrobacterota</taxon>
        <taxon>Fibrobacteria</taxon>
        <taxon>Fibrobacterales</taxon>
        <taxon>Fibrobacteraceae</taxon>
        <taxon>Hallerella</taxon>
    </lineage>
</organism>
<feature type="non-terminal residue" evidence="2">
    <location>
        <position position="1"/>
    </location>
</feature>
<reference evidence="2 3" key="1">
    <citation type="submission" date="2018-05" db="EMBL/GenBank/DDBJ databases">
        <title>Animal gut microbial communities from fecal samples from Wisconsin, USA.</title>
        <authorList>
            <person name="Neumann A."/>
        </authorList>
    </citation>
    <scope>NUCLEOTIDE SEQUENCE [LARGE SCALE GENOMIC DNA]</scope>
    <source>
        <strain evidence="2 3">UWS4</strain>
    </source>
</reference>
<feature type="region of interest" description="Disordered" evidence="1">
    <location>
        <begin position="1"/>
        <end position="41"/>
    </location>
</feature>
<proteinExistence type="predicted"/>
<comment type="caution">
    <text evidence="2">The sequence shown here is derived from an EMBL/GenBank/DDBJ whole genome shotgun (WGS) entry which is preliminary data.</text>
</comment>
<keyword evidence="3" id="KW-1185">Reference proteome</keyword>
<feature type="compositionally biased region" description="Basic and acidic residues" evidence="1">
    <location>
        <begin position="1"/>
        <end position="10"/>
    </location>
</feature>
<name>A0ABX5LKY9_9BACT</name>
<protein>
    <submittedName>
        <fullName evidence="2">Uncharacterized protein</fullName>
    </submittedName>
</protein>